<comment type="caution">
    <text evidence="1">The sequence shown here is derived from an EMBL/GenBank/DDBJ whole genome shotgun (WGS) entry which is preliminary data.</text>
</comment>
<dbReference type="Pfam" id="PF13975">
    <property type="entry name" value="gag-asp_proteas"/>
    <property type="match status" value="1"/>
</dbReference>
<dbReference type="GO" id="GO:0008270">
    <property type="term" value="F:zinc ion binding"/>
    <property type="evidence" value="ECO:0007669"/>
    <property type="project" value="InterPro"/>
</dbReference>
<gene>
    <name evidence="1" type="ORF">AX774_g4477</name>
</gene>
<evidence type="ECO:0000313" key="1">
    <source>
        <dbReference type="EMBL" id="OMH82057.1"/>
    </source>
</evidence>
<name>A0A1R1PM83_ZANCU</name>
<dbReference type="Gene3D" id="2.40.70.10">
    <property type="entry name" value="Acid Proteases"/>
    <property type="match status" value="1"/>
</dbReference>
<dbReference type="SUPFAM" id="SSF50630">
    <property type="entry name" value="Acid proteases"/>
    <property type="match status" value="1"/>
</dbReference>
<dbReference type="OrthoDB" id="5597136at2759"/>
<organism evidence="1 2">
    <name type="scientific">Zancudomyces culisetae</name>
    <name type="common">Gut fungus</name>
    <name type="synonym">Smittium culisetae</name>
    <dbReference type="NCBI Taxonomy" id="1213189"/>
    <lineage>
        <taxon>Eukaryota</taxon>
        <taxon>Fungi</taxon>
        <taxon>Fungi incertae sedis</taxon>
        <taxon>Zoopagomycota</taxon>
        <taxon>Kickxellomycotina</taxon>
        <taxon>Harpellomycetes</taxon>
        <taxon>Harpellales</taxon>
        <taxon>Legeriomycetaceae</taxon>
        <taxon>Zancudomyces</taxon>
    </lineage>
</organism>
<evidence type="ECO:0000313" key="2">
    <source>
        <dbReference type="Proteomes" id="UP000188320"/>
    </source>
</evidence>
<sequence>MEMELLFDKAKIKDENVQWNCLMNAIEPKYQKIVLEGNSTTWKAAIKTISNSEKVDRAIYTNNKVEQVTDVHSTGNINTHKLVKNYDTKGIDNNIYNAVIKKYEELNLNILNKVDEAINNRINNSHVNRYNNAQSNNYCNHCKEVGHRKYDCKKFLSDRLKLLENNKNNTVFVLELESIIVQEPNVLTVEKTNRPKIDIHPYHKIEKIQKNTKNNQTTKNLKTQKNLKNEFFTKDYTKNSKNTGSDDQQITNEEILDHLSQNQMEEVEINRTSPELYKPTPYITQNKSVMEKPKIKPTIRMAESSVKFSLQNELENLFPKINLVQLLESSPQLTNKLVKLCKKSKNSELNEITFDEMKTSNCKIVVTIFGRHTIAIIDTGAACSVVTPEVLDSWGLDVDIKHDQVIITADGKKHPSKGKVSNIPIAFNEHLFPANMVVMERPDNTLILGTDWLKKHSAYIDMERSKLKLTLEDIEITVPIVTTSNVKKYQQEETELLLLIKENIQAESDDNTNLKFTELMNEYNDIFVNDIEDLT</sequence>
<reference evidence="2" key="1">
    <citation type="submission" date="2017-01" db="EMBL/GenBank/DDBJ databases">
        <authorList>
            <person name="Wang Y."/>
            <person name="White M."/>
            <person name="Kvist S."/>
            <person name="Moncalvo J.-M."/>
        </authorList>
    </citation>
    <scope>NUCLEOTIDE SEQUENCE [LARGE SCALE GENOMIC DNA]</scope>
    <source>
        <strain evidence="2">COL-18-3</strain>
    </source>
</reference>
<dbReference type="AlphaFoldDB" id="A0A1R1PM83"/>
<keyword evidence="2" id="KW-1185">Reference proteome</keyword>
<accession>A0A1R1PM83</accession>
<protein>
    <submittedName>
        <fullName evidence="1">DNA damage-inducible protein 1</fullName>
    </submittedName>
</protein>
<dbReference type="CDD" id="cd00303">
    <property type="entry name" value="retropepsin_like"/>
    <property type="match status" value="1"/>
</dbReference>
<dbReference type="EMBL" id="LSSK01000752">
    <property type="protein sequence ID" value="OMH82057.1"/>
    <property type="molecule type" value="Genomic_DNA"/>
</dbReference>
<dbReference type="SUPFAM" id="SSF57756">
    <property type="entry name" value="Retrovirus zinc finger-like domains"/>
    <property type="match status" value="1"/>
</dbReference>
<dbReference type="GO" id="GO:0003676">
    <property type="term" value="F:nucleic acid binding"/>
    <property type="evidence" value="ECO:0007669"/>
    <property type="project" value="InterPro"/>
</dbReference>
<dbReference type="InterPro" id="IPR036875">
    <property type="entry name" value="Znf_CCHC_sf"/>
</dbReference>
<proteinExistence type="predicted"/>
<dbReference type="Proteomes" id="UP000188320">
    <property type="component" value="Unassembled WGS sequence"/>
</dbReference>
<dbReference type="InterPro" id="IPR021109">
    <property type="entry name" value="Peptidase_aspartic_dom_sf"/>
</dbReference>